<feature type="domain" description="VLRF1" evidence="13">
    <location>
        <begin position="228"/>
        <end position="386"/>
    </location>
</feature>
<accession>A0A1L9SLZ9</accession>
<sequence>MAADTASDELLRRPLYVYDLPPQLLSTFTTKAADQPVAVGEAIETPSETPDVTTQEYAVATSTSCALCKVSFADVQEQRSHVRSDHHRYNLKAQLRGNPTLDEVTFSTAIGELDESISGSESSEADEDEDETLADVTLTALLKRQAKISQAAGEQERNMPAKQNAGKSPIFWLSSSLFPPNISLGVYRALFTEAEQDEPAHLVDSLRKKQLAPVSAQRKAEPAAPSTPSPCIFMCMIGGGHFAAMVVSLAPEIHRRQGGVDERQARVIAHKTFHRYTTRRKQGGSQSANDAAKGAAHSAGSSLRRYNEAALEKEIRELLAEWKEMIDSAELLFIRATGSTNRKILFGPYDGQVLRNNDLRNRGFPFSTRRATQAELMRCFKELTRVKVSEVDQVALISAEKKAEQVSSKPSTPRPQQPQKPKLSKEEEAAILHTTQIHALIRRSKIPALLSYISNSSIPPSFTFKPSDSPQNFRCPTPLHLAANSNSPSVVAALLTKAGADPTVPNSEGRTPFELAGDRATRDAFRVARHELGESKWDWDASRVPSAISKADSDRRAERERKTADEEEQNRRTAEMERLKKEADAAKVAPSWDARRPGGRSLGAVEKTAAEKRDEETRGMTPEMRMRLERERRARAAEERMRRMQGP</sequence>
<keyword evidence="8 10" id="KW-0040">ANK repeat</keyword>
<dbReference type="VEuPathDB" id="FungiDB:ASPZODRAFT_92710"/>
<organism evidence="14 15">
    <name type="scientific">Penicilliopsis zonata CBS 506.65</name>
    <dbReference type="NCBI Taxonomy" id="1073090"/>
    <lineage>
        <taxon>Eukaryota</taxon>
        <taxon>Fungi</taxon>
        <taxon>Dikarya</taxon>
        <taxon>Ascomycota</taxon>
        <taxon>Pezizomycotina</taxon>
        <taxon>Eurotiomycetes</taxon>
        <taxon>Eurotiomycetidae</taxon>
        <taxon>Eurotiales</taxon>
        <taxon>Aspergillaceae</taxon>
        <taxon>Penicilliopsis</taxon>
    </lineage>
</organism>
<dbReference type="InterPro" id="IPR036770">
    <property type="entry name" value="Ankyrin_rpt-contain_sf"/>
</dbReference>
<feature type="repeat" description="ANK" evidence="10">
    <location>
        <begin position="474"/>
        <end position="507"/>
    </location>
</feature>
<evidence type="ECO:0000256" key="8">
    <source>
        <dbReference type="ARBA" id="ARBA00023043"/>
    </source>
</evidence>
<evidence type="ECO:0000256" key="9">
    <source>
        <dbReference type="ARBA" id="ARBA00023054"/>
    </source>
</evidence>
<feature type="region of interest" description="Disordered" evidence="12">
    <location>
        <begin position="546"/>
        <end position="647"/>
    </location>
</feature>
<dbReference type="InterPro" id="IPR036236">
    <property type="entry name" value="Znf_C2H2_sf"/>
</dbReference>
<dbReference type="InterPro" id="IPR002110">
    <property type="entry name" value="Ankyrin_rpt"/>
</dbReference>
<keyword evidence="7 11" id="KW-0378">Hydrolase</keyword>
<dbReference type="PROSITE" id="PS50088">
    <property type="entry name" value="ANK_REPEAT"/>
    <property type="match status" value="1"/>
</dbReference>
<feature type="compositionally biased region" description="Low complexity" evidence="12">
    <location>
        <begin position="287"/>
        <end position="299"/>
    </location>
</feature>
<keyword evidence="6 11" id="KW-0255">Endonuclease</keyword>
<evidence type="ECO:0000256" key="10">
    <source>
        <dbReference type="PROSITE-ProRule" id="PRU00023"/>
    </source>
</evidence>
<evidence type="ECO:0000256" key="7">
    <source>
        <dbReference type="ARBA" id="ARBA00022801"/>
    </source>
</evidence>
<dbReference type="GO" id="GO:0016787">
    <property type="term" value="F:hydrolase activity"/>
    <property type="evidence" value="ECO:0007669"/>
    <property type="project" value="UniProtKB-KW"/>
</dbReference>
<dbReference type="PANTHER" id="PTHR16036">
    <property type="entry name" value="ANKYRIN REPEAT AND ZINC FINGER DOMAIN-CONTAINING PROTEIN 1"/>
    <property type="match status" value="1"/>
</dbReference>
<evidence type="ECO:0000259" key="13">
    <source>
        <dbReference type="PROSITE" id="PS52044"/>
    </source>
</evidence>
<dbReference type="STRING" id="1073090.A0A1L9SLZ9"/>
<dbReference type="Gene3D" id="1.25.40.20">
    <property type="entry name" value="Ankyrin repeat-containing domain"/>
    <property type="match status" value="1"/>
</dbReference>
<keyword evidence="5" id="KW-0677">Repeat</keyword>
<keyword evidence="15" id="KW-1185">Reference proteome</keyword>
<dbReference type="GO" id="GO:0005737">
    <property type="term" value="C:cytoplasm"/>
    <property type="evidence" value="ECO:0007669"/>
    <property type="project" value="UniProtKB-SubCell"/>
</dbReference>
<evidence type="ECO:0000256" key="5">
    <source>
        <dbReference type="ARBA" id="ARBA00022737"/>
    </source>
</evidence>
<feature type="region of interest" description="Disordered" evidence="12">
    <location>
        <begin position="402"/>
        <end position="426"/>
    </location>
</feature>
<dbReference type="InterPro" id="IPR041175">
    <property type="entry name" value="VLRF1/Vms1"/>
</dbReference>
<dbReference type="GO" id="GO:0036503">
    <property type="term" value="P:ERAD pathway"/>
    <property type="evidence" value="ECO:0007669"/>
    <property type="project" value="TreeGrafter"/>
</dbReference>
<feature type="compositionally biased region" description="Basic and acidic residues" evidence="12">
    <location>
        <begin position="551"/>
        <end position="585"/>
    </location>
</feature>
<evidence type="ECO:0000256" key="4">
    <source>
        <dbReference type="ARBA" id="ARBA00022722"/>
    </source>
</evidence>
<dbReference type="AlphaFoldDB" id="A0A1L9SLZ9"/>
<gene>
    <name evidence="14" type="ORF">ASPZODRAFT_92710</name>
</gene>
<dbReference type="SUPFAM" id="SSF57667">
    <property type="entry name" value="beta-beta-alpha zinc fingers"/>
    <property type="match status" value="1"/>
</dbReference>
<reference evidence="15" key="1">
    <citation type="journal article" date="2017" name="Genome Biol.">
        <title>Comparative genomics reveals high biological diversity and specific adaptations in the industrially and medically important fungal genus Aspergillus.</title>
        <authorList>
            <person name="de Vries R.P."/>
            <person name="Riley R."/>
            <person name="Wiebenga A."/>
            <person name="Aguilar-Osorio G."/>
            <person name="Amillis S."/>
            <person name="Uchima C.A."/>
            <person name="Anderluh G."/>
            <person name="Asadollahi M."/>
            <person name="Askin M."/>
            <person name="Barry K."/>
            <person name="Battaglia E."/>
            <person name="Bayram O."/>
            <person name="Benocci T."/>
            <person name="Braus-Stromeyer S.A."/>
            <person name="Caldana C."/>
            <person name="Canovas D."/>
            <person name="Cerqueira G.C."/>
            <person name="Chen F."/>
            <person name="Chen W."/>
            <person name="Choi C."/>
            <person name="Clum A."/>
            <person name="Dos Santos R.A."/>
            <person name="Damasio A.R."/>
            <person name="Diallinas G."/>
            <person name="Emri T."/>
            <person name="Fekete E."/>
            <person name="Flipphi M."/>
            <person name="Freyberg S."/>
            <person name="Gallo A."/>
            <person name="Gournas C."/>
            <person name="Habgood R."/>
            <person name="Hainaut M."/>
            <person name="Harispe M.L."/>
            <person name="Henrissat B."/>
            <person name="Hilden K.S."/>
            <person name="Hope R."/>
            <person name="Hossain A."/>
            <person name="Karabika E."/>
            <person name="Karaffa L."/>
            <person name="Karanyi Z."/>
            <person name="Krasevec N."/>
            <person name="Kuo A."/>
            <person name="Kusch H."/>
            <person name="LaButti K."/>
            <person name="Lagendijk E.L."/>
            <person name="Lapidus A."/>
            <person name="Levasseur A."/>
            <person name="Lindquist E."/>
            <person name="Lipzen A."/>
            <person name="Logrieco A.F."/>
            <person name="MacCabe A."/>
            <person name="Maekelae M.R."/>
            <person name="Malavazi I."/>
            <person name="Melin P."/>
            <person name="Meyer V."/>
            <person name="Mielnichuk N."/>
            <person name="Miskei M."/>
            <person name="Molnar A.P."/>
            <person name="Mule G."/>
            <person name="Ngan C.Y."/>
            <person name="Orejas M."/>
            <person name="Orosz E."/>
            <person name="Ouedraogo J.P."/>
            <person name="Overkamp K.M."/>
            <person name="Park H.-S."/>
            <person name="Perrone G."/>
            <person name="Piumi F."/>
            <person name="Punt P.J."/>
            <person name="Ram A.F."/>
            <person name="Ramon A."/>
            <person name="Rauscher S."/>
            <person name="Record E."/>
            <person name="Riano-Pachon D.M."/>
            <person name="Robert V."/>
            <person name="Roehrig J."/>
            <person name="Ruller R."/>
            <person name="Salamov A."/>
            <person name="Salih N.S."/>
            <person name="Samson R.A."/>
            <person name="Sandor E."/>
            <person name="Sanguinetti M."/>
            <person name="Schuetze T."/>
            <person name="Sepcic K."/>
            <person name="Shelest E."/>
            <person name="Sherlock G."/>
            <person name="Sophianopoulou V."/>
            <person name="Squina F.M."/>
            <person name="Sun H."/>
            <person name="Susca A."/>
            <person name="Todd R.B."/>
            <person name="Tsang A."/>
            <person name="Unkles S.E."/>
            <person name="van de Wiele N."/>
            <person name="van Rossen-Uffink D."/>
            <person name="Oliveira J.V."/>
            <person name="Vesth T.C."/>
            <person name="Visser J."/>
            <person name="Yu J.-H."/>
            <person name="Zhou M."/>
            <person name="Andersen M.R."/>
            <person name="Archer D.B."/>
            <person name="Baker S.E."/>
            <person name="Benoit I."/>
            <person name="Brakhage A.A."/>
            <person name="Braus G.H."/>
            <person name="Fischer R."/>
            <person name="Frisvad J.C."/>
            <person name="Goldman G.H."/>
            <person name="Houbraken J."/>
            <person name="Oakley B."/>
            <person name="Pocsi I."/>
            <person name="Scazzocchio C."/>
            <person name="Seiboth B."/>
            <person name="vanKuyk P.A."/>
            <person name="Wortman J."/>
            <person name="Dyer P.S."/>
            <person name="Grigoriev I.V."/>
        </authorList>
    </citation>
    <scope>NUCLEOTIDE SEQUENCE [LARGE SCALE GENOMIC DNA]</scope>
    <source>
        <strain evidence="15">CBS 506.65</strain>
    </source>
</reference>
<feature type="region of interest" description="Disordered" evidence="12">
    <location>
        <begin position="276"/>
        <end position="299"/>
    </location>
</feature>
<name>A0A1L9SLZ9_9EURO</name>
<feature type="region of interest" description="Disordered" evidence="12">
    <location>
        <begin position="112"/>
        <end position="131"/>
    </location>
</feature>
<feature type="active site" evidence="11">
    <location>
        <position position="286"/>
    </location>
</feature>
<evidence type="ECO:0000256" key="6">
    <source>
        <dbReference type="ARBA" id="ARBA00022759"/>
    </source>
</evidence>
<dbReference type="InterPro" id="IPR047139">
    <property type="entry name" value="ANKZ1/VMS1"/>
</dbReference>
<evidence type="ECO:0000256" key="12">
    <source>
        <dbReference type="SAM" id="MobiDB-lite"/>
    </source>
</evidence>
<comment type="similarity">
    <text evidence="2 11">Belongs to the ANKZF1/VMS1 family.</text>
</comment>
<keyword evidence="3 11" id="KW-0963">Cytoplasm</keyword>
<protein>
    <recommendedName>
        <fullName evidence="13">VLRF1 domain-containing protein</fullName>
    </recommendedName>
</protein>
<evidence type="ECO:0000256" key="1">
    <source>
        <dbReference type="ARBA" id="ARBA00004496"/>
    </source>
</evidence>
<evidence type="ECO:0000256" key="2">
    <source>
        <dbReference type="ARBA" id="ARBA00009262"/>
    </source>
</evidence>
<dbReference type="SUPFAM" id="SSF48403">
    <property type="entry name" value="Ankyrin repeat"/>
    <property type="match status" value="1"/>
</dbReference>
<keyword evidence="4 11" id="KW-0540">Nuclease</keyword>
<dbReference type="GO" id="GO:0004519">
    <property type="term" value="F:endonuclease activity"/>
    <property type="evidence" value="ECO:0007669"/>
    <property type="project" value="UniProtKB-KW"/>
</dbReference>
<feature type="compositionally biased region" description="Basic and acidic residues" evidence="12">
    <location>
        <begin position="608"/>
        <end position="647"/>
    </location>
</feature>
<evidence type="ECO:0000313" key="14">
    <source>
        <dbReference type="EMBL" id="OJJ48269.1"/>
    </source>
</evidence>
<dbReference type="Proteomes" id="UP000184188">
    <property type="component" value="Unassembled WGS sequence"/>
</dbReference>
<evidence type="ECO:0000256" key="3">
    <source>
        <dbReference type="ARBA" id="ARBA00022490"/>
    </source>
</evidence>
<dbReference type="PANTHER" id="PTHR16036:SF2">
    <property type="entry name" value="TRNA ENDONUCLEASE ANKZF1"/>
    <property type="match status" value="1"/>
</dbReference>
<dbReference type="EMBL" id="KV878339">
    <property type="protein sequence ID" value="OJJ48269.1"/>
    <property type="molecule type" value="Genomic_DNA"/>
</dbReference>
<dbReference type="Pfam" id="PF13857">
    <property type="entry name" value="Ank_5"/>
    <property type="match status" value="1"/>
</dbReference>
<evidence type="ECO:0000256" key="11">
    <source>
        <dbReference type="PROSITE-ProRule" id="PRU01389"/>
    </source>
</evidence>
<dbReference type="OrthoDB" id="429841at2759"/>
<dbReference type="PROSITE" id="PS52044">
    <property type="entry name" value="VLRF1"/>
    <property type="match status" value="1"/>
</dbReference>
<dbReference type="GeneID" id="34616914"/>
<evidence type="ECO:0000313" key="15">
    <source>
        <dbReference type="Proteomes" id="UP000184188"/>
    </source>
</evidence>
<comment type="domain">
    <text evidence="11">The VLRF1 domain mediates binding to the 60S ribosomal subunit.</text>
</comment>
<keyword evidence="9" id="KW-0175">Coiled coil</keyword>
<dbReference type="Pfam" id="PF18826">
    <property type="entry name" value="bVLRF1"/>
    <property type="match status" value="1"/>
</dbReference>
<comment type="subcellular location">
    <subcellularLocation>
        <location evidence="1">Cytoplasm</location>
    </subcellularLocation>
</comment>
<dbReference type="RefSeq" id="XP_022582779.1">
    <property type="nucleotide sequence ID" value="XM_022730450.1"/>
</dbReference>
<proteinExistence type="inferred from homology"/>